<proteinExistence type="predicted"/>
<dbReference type="EMBL" id="JAAKGU010000008">
    <property type="protein sequence ID" value="NGM84234.1"/>
    <property type="molecule type" value="Genomic_DNA"/>
</dbReference>
<dbReference type="InterPro" id="IPR027417">
    <property type="entry name" value="P-loop_NTPase"/>
</dbReference>
<dbReference type="InterPro" id="IPR017871">
    <property type="entry name" value="ABC_transporter-like_CS"/>
</dbReference>
<dbReference type="PANTHER" id="PTHR43423">
    <property type="entry name" value="ABC TRANSPORTER I FAMILY MEMBER 17"/>
    <property type="match status" value="1"/>
</dbReference>
<protein>
    <submittedName>
        <fullName evidence="5">ATP-binding cassette domain-containing protein</fullName>
    </submittedName>
</protein>
<dbReference type="SMART" id="SM00382">
    <property type="entry name" value="AAA"/>
    <property type="match status" value="1"/>
</dbReference>
<keyword evidence="1" id="KW-0813">Transport</keyword>
<dbReference type="Proteomes" id="UP000480151">
    <property type="component" value="Unassembled WGS sequence"/>
</dbReference>
<gene>
    <name evidence="5" type="ORF">G5B47_17625</name>
</gene>
<evidence type="ECO:0000256" key="3">
    <source>
        <dbReference type="ARBA" id="ARBA00022840"/>
    </source>
</evidence>
<dbReference type="GO" id="GO:0005524">
    <property type="term" value="F:ATP binding"/>
    <property type="evidence" value="ECO:0007669"/>
    <property type="project" value="UniProtKB-KW"/>
</dbReference>
<name>A0A6M1PP72_9BACL</name>
<dbReference type="PROSITE" id="PS00211">
    <property type="entry name" value="ABC_TRANSPORTER_1"/>
    <property type="match status" value="1"/>
</dbReference>
<keyword evidence="3 5" id="KW-0067">ATP-binding</keyword>
<dbReference type="PROSITE" id="PS50893">
    <property type="entry name" value="ABC_TRANSPORTER_2"/>
    <property type="match status" value="1"/>
</dbReference>
<dbReference type="AlphaFoldDB" id="A0A6M1PP72"/>
<evidence type="ECO:0000313" key="6">
    <source>
        <dbReference type="Proteomes" id="UP000480151"/>
    </source>
</evidence>
<sequence>MRSISFSGKKEDRNLSALFEIHNLAKLNWDTGEGASKYIFSGVSAEIAGPERIALIGASGQGKSTLLRILALLDAPDEGDLLVNGTSYKNMNVRQWRMTVSYVAQQSVMLPGSVEDNLRTVSRLHGNAYDSKLAEQLLQKLGLDYLDLGKTAEDCSGGEKQRISLIRSLLLRPRILLLDEITASLDINSTQKVESLLTDWHLKEGTLLIWVTHDLEQARRISNRAWVMGKGELQEHSSDTLFAEPAAVLAKKFIQSLKGNR</sequence>
<dbReference type="SUPFAM" id="SSF52540">
    <property type="entry name" value="P-loop containing nucleoside triphosphate hydrolases"/>
    <property type="match status" value="1"/>
</dbReference>
<evidence type="ECO:0000313" key="5">
    <source>
        <dbReference type="EMBL" id="NGM84234.1"/>
    </source>
</evidence>
<dbReference type="InterPro" id="IPR003593">
    <property type="entry name" value="AAA+_ATPase"/>
</dbReference>
<organism evidence="5 6">
    <name type="scientific">Paenibacillus apii</name>
    <dbReference type="NCBI Taxonomy" id="1850370"/>
    <lineage>
        <taxon>Bacteria</taxon>
        <taxon>Bacillati</taxon>
        <taxon>Bacillota</taxon>
        <taxon>Bacilli</taxon>
        <taxon>Bacillales</taxon>
        <taxon>Paenibacillaceae</taxon>
        <taxon>Paenibacillus</taxon>
    </lineage>
</organism>
<dbReference type="Pfam" id="PF00005">
    <property type="entry name" value="ABC_tran"/>
    <property type="match status" value="1"/>
</dbReference>
<evidence type="ECO:0000256" key="2">
    <source>
        <dbReference type="ARBA" id="ARBA00022741"/>
    </source>
</evidence>
<keyword evidence="2" id="KW-0547">Nucleotide-binding</keyword>
<comment type="caution">
    <text evidence="5">The sequence shown here is derived from an EMBL/GenBank/DDBJ whole genome shotgun (WGS) entry which is preliminary data.</text>
</comment>
<accession>A0A6M1PP72</accession>
<dbReference type="Gene3D" id="3.40.50.300">
    <property type="entry name" value="P-loop containing nucleotide triphosphate hydrolases"/>
    <property type="match status" value="1"/>
</dbReference>
<dbReference type="InterPro" id="IPR003439">
    <property type="entry name" value="ABC_transporter-like_ATP-bd"/>
</dbReference>
<reference evidence="5 6" key="1">
    <citation type="submission" date="2020-02" db="EMBL/GenBank/DDBJ databases">
        <authorList>
            <person name="Gao J."/>
            <person name="Sun J."/>
        </authorList>
    </citation>
    <scope>NUCLEOTIDE SEQUENCE [LARGE SCALE GENOMIC DNA]</scope>
    <source>
        <strain evidence="5 6">7124</strain>
    </source>
</reference>
<evidence type="ECO:0000259" key="4">
    <source>
        <dbReference type="PROSITE" id="PS50893"/>
    </source>
</evidence>
<feature type="domain" description="ABC transporter" evidence="4">
    <location>
        <begin position="19"/>
        <end position="255"/>
    </location>
</feature>
<dbReference type="PANTHER" id="PTHR43423:SF1">
    <property type="entry name" value="ABC TRANSPORTER I FAMILY MEMBER 17"/>
    <property type="match status" value="1"/>
</dbReference>
<dbReference type="GO" id="GO:0016887">
    <property type="term" value="F:ATP hydrolysis activity"/>
    <property type="evidence" value="ECO:0007669"/>
    <property type="project" value="InterPro"/>
</dbReference>
<evidence type="ECO:0000256" key="1">
    <source>
        <dbReference type="ARBA" id="ARBA00022448"/>
    </source>
</evidence>
<keyword evidence="6" id="KW-1185">Reference proteome</keyword>